<evidence type="ECO:0000313" key="8">
    <source>
        <dbReference type="EMBL" id="VZO37188.1"/>
    </source>
</evidence>
<protein>
    <submittedName>
        <fullName evidence="8">TraM recognition site of TraD and TraG</fullName>
    </submittedName>
</protein>
<dbReference type="Gene3D" id="3.40.50.300">
    <property type="entry name" value="P-loop containing nucleotide triphosphate hydrolases"/>
    <property type="match status" value="1"/>
</dbReference>
<keyword evidence="5 6" id="KW-0472">Membrane</keyword>
<dbReference type="PANTHER" id="PTHR37937">
    <property type="entry name" value="CONJUGATIVE TRANSFER: DNA TRANSPORT"/>
    <property type="match status" value="1"/>
</dbReference>
<sequence length="629" mass="67133">MLLPVPTVEAPERAEAPTRDATQPPAGAPATGLGSLGAYVWPYRLLTSVRDKSLLAGAGMTALIGVVMIVLSVATGSASLGVVAALGWVGWAAAWFVIVRAWWAYRTSPRRDHHLLLSRPGIATVEEVRRTVADAALVRRAGQLRPALAATRTQTREPVRARELSWLVGTSRTEPVCAAIDVPVYLAGPARSGKGLTVLISAIMEAPGSVVTTSTRADNMEATIAARAQAGPVYVFDPEGVSGRATTLRWDVLAGCEDPAVAQRRAGVLVAKVGFTGENQVWATSAGGIVQCLLHAAAVSGRRAQDVHRWSTSPEIAREVVSLLERYSPESNWSETIAAIQAEDAKMRSNKWFGVESAFKALDVPSVRAVFDVGPGEAFDPAAFLRSSGTIYMISRWRDTAATGGSVGAFFSLVLDDIAQAVRTMSQQPGNEGRQDPPCGLVLDEIANIHPWPGLPLAVAAGSGEGLYVVMGFQSRSQARDAYGTDTERSLWENSTILLLGGGSDHADLKELSELLGDQTVSTASRTWGGGLAGALTPSLQDGERDKALVSVDELRRLPERVLLMVQGRLRPMVVTTIPWPERPWAHRVHASKAWHNAHPRTGEHLAEAYPSNSMAGEGSVEDRGARQQ</sequence>
<evidence type="ECO:0000259" key="7">
    <source>
        <dbReference type="Pfam" id="PF12696"/>
    </source>
</evidence>
<keyword evidence="3 6" id="KW-0812">Transmembrane</keyword>
<dbReference type="AlphaFoldDB" id="A0A7M4DJH4"/>
<keyword evidence="4 6" id="KW-1133">Transmembrane helix</keyword>
<gene>
    <name evidence="8" type="ORF">HALOF300_02281</name>
</gene>
<dbReference type="CDD" id="cd01127">
    <property type="entry name" value="TrwB_TraG_TraD_VirD4"/>
    <property type="match status" value="1"/>
</dbReference>
<feature type="domain" description="TraD/TraG TraM recognition site" evidence="7">
    <location>
        <begin position="438"/>
        <end position="559"/>
    </location>
</feature>
<evidence type="ECO:0000256" key="4">
    <source>
        <dbReference type="ARBA" id="ARBA00022989"/>
    </source>
</evidence>
<dbReference type="EMBL" id="CACRYJ010000031">
    <property type="protein sequence ID" value="VZO37188.1"/>
    <property type="molecule type" value="Genomic_DNA"/>
</dbReference>
<evidence type="ECO:0000256" key="3">
    <source>
        <dbReference type="ARBA" id="ARBA00022692"/>
    </source>
</evidence>
<evidence type="ECO:0000256" key="6">
    <source>
        <dbReference type="SAM" id="Phobius"/>
    </source>
</evidence>
<evidence type="ECO:0000256" key="1">
    <source>
        <dbReference type="ARBA" id="ARBA00004651"/>
    </source>
</evidence>
<dbReference type="InterPro" id="IPR027417">
    <property type="entry name" value="P-loop_NTPase"/>
</dbReference>
<dbReference type="Proteomes" id="UP000419743">
    <property type="component" value="Unassembled WGS sequence"/>
</dbReference>
<dbReference type="PANTHER" id="PTHR37937:SF1">
    <property type="entry name" value="CONJUGATIVE TRANSFER: DNA TRANSPORT"/>
    <property type="match status" value="1"/>
</dbReference>
<reference evidence="8 9" key="1">
    <citation type="submission" date="2019-11" db="EMBL/GenBank/DDBJ databases">
        <authorList>
            <person name="Criscuolo A."/>
        </authorList>
    </citation>
    <scope>NUCLEOTIDE SEQUENCE [LARGE SCALE GENOMIC DNA]</scope>
    <source>
        <strain evidence="8">CIP111667</strain>
    </source>
</reference>
<dbReference type="SUPFAM" id="SSF52540">
    <property type="entry name" value="P-loop containing nucleoside triphosphate hydrolases"/>
    <property type="match status" value="1"/>
</dbReference>
<dbReference type="RefSeq" id="WP_156741043.1">
    <property type="nucleotide sequence ID" value="NZ_CACRYJ010000031.1"/>
</dbReference>
<name>A0A7M4DJH4_9MICO</name>
<comment type="subcellular location">
    <subcellularLocation>
        <location evidence="1">Cell membrane</location>
        <topology evidence="1">Multi-pass membrane protein</topology>
    </subcellularLocation>
</comment>
<organism evidence="8 9">
    <name type="scientific">Occultella aeris</name>
    <dbReference type="NCBI Taxonomy" id="2761496"/>
    <lineage>
        <taxon>Bacteria</taxon>
        <taxon>Bacillati</taxon>
        <taxon>Actinomycetota</taxon>
        <taxon>Actinomycetes</taxon>
        <taxon>Micrococcales</taxon>
        <taxon>Ruaniaceae</taxon>
        <taxon>Occultella</taxon>
    </lineage>
</organism>
<accession>A0A7M4DJH4</accession>
<proteinExistence type="predicted"/>
<comment type="caution">
    <text evidence="8">The sequence shown here is derived from an EMBL/GenBank/DDBJ whole genome shotgun (WGS) entry which is preliminary data.</text>
</comment>
<keyword evidence="9" id="KW-1185">Reference proteome</keyword>
<evidence type="ECO:0000256" key="2">
    <source>
        <dbReference type="ARBA" id="ARBA00022475"/>
    </source>
</evidence>
<keyword evidence="2" id="KW-1003">Cell membrane</keyword>
<dbReference type="Pfam" id="PF12696">
    <property type="entry name" value="TraG-D_C"/>
    <property type="match status" value="1"/>
</dbReference>
<dbReference type="GO" id="GO:0005886">
    <property type="term" value="C:plasma membrane"/>
    <property type="evidence" value="ECO:0007669"/>
    <property type="project" value="UniProtKB-SubCell"/>
</dbReference>
<feature type="transmembrane region" description="Helical" evidence="6">
    <location>
        <begin position="54"/>
        <end position="74"/>
    </location>
</feature>
<evidence type="ECO:0000313" key="9">
    <source>
        <dbReference type="Proteomes" id="UP000419743"/>
    </source>
</evidence>
<feature type="transmembrane region" description="Helical" evidence="6">
    <location>
        <begin position="80"/>
        <end position="103"/>
    </location>
</feature>
<dbReference type="InterPro" id="IPR051539">
    <property type="entry name" value="T4SS-coupling_protein"/>
</dbReference>
<dbReference type="InterPro" id="IPR032689">
    <property type="entry name" value="TraG-D_C"/>
</dbReference>
<evidence type="ECO:0000256" key="5">
    <source>
        <dbReference type="ARBA" id="ARBA00023136"/>
    </source>
</evidence>